<name>A0ABU8WNR2_9BURK</name>
<dbReference type="PROSITE" id="PS00455">
    <property type="entry name" value="AMP_BINDING"/>
    <property type="match status" value="1"/>
</dbReference>
<sequence length="516" mass="54985">MKGNTLNASTLPQALERAASLHPAIEAWIDGDTVHSFANMHTASERLASAMLEAGLSRGDRIAVLSQNQIEWLQLFFAATRIGVAVVALSARYRDAEIEYMLADSEARMVFTLASVDGFDCLAMFARMSARLPKLRQVVAIDSEPFRQMQAAEVDTDSLEPATASVQPDDLAMVIYTSGTTGRPKGCALTHASLLASAAAQARHTQTRAGDLLQLSNPFNHVGGITCGILAQLLVGGSCELVPSFKARTVLDMIRKRPPQILVGVPTMMTLILMHPASESVDLSSVRLIITGGSNVDSTLLTQLQRRMPGATIMNLYGLSEASGALVMTPRDCADEDLMQSIGKPLEGAEVRAVDADGKALPPGEIGELHFRGLGVVRDYIGAAAGSGAFEIGWLHTGDMGCVDTRGFITLKGRMKDMYIQGGFNVYPAEVEALIATHPAVVMVAGIGVPDKVLGEVGRYYVIAREGSGLTESDVLAHCAGQIADYKMPRQVVLRAELPMTPAGKIQKAALRAEAN</sequence>
<protein>
    <submittedName>
        <fullName evidence="5">AMP-binding protein</fullName>
    </submittedName>
</protein>
<dbReference type="InterPro" id="IPR045851">
    <property type="entry name" value="AMP-bd_C_sf"/>
</dbReference>
<dbReference type="SUPFAM" id="SSF56801">
    <property type="entry name" value="Acetyl-CoA synthetase-like"/>
    <property type="match status" value="1"/>
</dbReference>
<dbReference type="Gene3D" id="3.40.50.12780">
    <property type="entry name" value="N-terminal domain of ligase-like"/>
    <property type="match status" value="1"/>
</dbReference>
<feature type="domain" description="AMP-binding enzyme C-terminal" evidence="4">
    <location>
        <begin position="430"/>
        <end position="505"/>
    </location>
</feature>
<dbReference type="Proteomes" id="UP001385892">
    <property type="component" value="Unassembled WGS sequence"/>
</dbReference>
<dbReference type="InterPro" id="IPR025110">
    <property type="entry name" value="AMP-bd_C"/>
</dbReference>
<evidence type="ECO:0000313" key="6">
    <source>
        <dbReference type="Proteomes" id="UP001385892"/>
    </source>
</evidence>
<dbReference type="PANTHER" id="PTHR43201">
    <property type="entry name" value="ACYL-COA SYNTHETASE"/>
    <property type="match status" value="1"/>
</dbReference>
<feature type="domain" description="AMP-dependent synthetase/ligase" evidence="3">
    <location>
        <begin position="15"/>
        <end position="380"/>
    </location>
</feature>
<evidence type="ECO:0000259" key="4">
    <source>
        <dbReference type="Pfam" id="PF13193"/>
    </source>
</evidence>
<keyword evidence="6" id="KW-1185">Reference proteome</keyword>
<dbReference type="Gene3D" id="3.30.300.30">
    <property type="match status" value="1"/>
</dbReference>
<dbReference type="InterPro" id="IPR042099">
    <property type="entry name" value="ANL_N_sf"/>
</dbReference>
<dbReference type="RefSeq" id="WP_340344291.1">
    <property type="nucleotide sequence ID" value="NZ_JBBKZT010000009.1"/>
</dbReference>
<evidence type="ECO:0000256" key="1">
    <source>
        <dbReference type="ARBA" id="ARBA00006432"/>
    </source>
</evidence>
<dbReference type="PANTHER" id="PTHR43201:SF5">
    <property type="entry name" value="MEDIUM-CHAIN ACYL-COA LIGASE ACSF2, MITOCHONDRIAL"/>
    <property type="match status" value="1"/>
</dbReference>
<reference evidence="5 6" key="1">
    <citation type="submission" date="2024-03" db="EMBL/GenBank/DDBJ databases">
        <title>Novel species of the genus Variovorax.</title>
        <authorList>
            <person name="Liu Q."/>
            <person name="Xin Y.-H."/>
        </authorList>
    </citation>
    <scope>NUCLEOTIDE SEQUENCE [LARGE SCALE GENOMIC DNA]</scope>
    <source>
        <strain evidence="5 6">KACC 18900</strain>
    </source>
</reference>
<keyword evidence="2" id="KW-0436">Ligase</keyword>
<proteinExistence type="inferred from homology"/>
<evidence type="ECO:0000313" key="5">
    <source>
        <dbReference type="EMBL" id="MEJ8849168.1"/>
    </source>
</evidence>
<comment type="similarity">
    <text evidence="1">Belongs to the ATP-dependent AMP-binding enzyme family.</text>
</comment>
<dbReference type="EMBL" id="JBBKZT010000009">
    <property type="protein sequence ID" value="MEJ8849168.1"/>
    <property type="molecule type" value="Genomic_DNA"/>
</dbReference>
<dbReference type="InterPro" id="IPR020845">
    <property type="entry name" value="AMP-binding_CS"/>
</dbReference>
<accession>A0ABU8WNR2</accession>
<dbReference type="Pfam" id="PF00501">
    <property type="entry name" value="AMP-binding"/>
    <property type="match status" value="1"/>
</dbReference>
<organism evidence="5 6">
    <name type="scientific">Variovorax rhizosphaerae</name>
    <dbReference type="NCBI Taxonomy" id="1836200"/>
    <lineage>
        <taxon>Bacteria</taxon>
        <taxon>Pseudomonadati</taxon>
        <taxon>Pseudomonadota</taxon>
        <taxon>Betaproteobacteria</taxon>
        <taxon>Burkholderiales</taxon>
        <taxon>Comamonadaceae</taxon>
        <taxon>Variovorax</taxon>
    </lineage>
</organism>
<dbReference type="InterPro" id="IPR000873">
    <property type="entry name" value="AMP-dep_synth/lig_dom"/>
</dbReference>
<comment type="caution">
    <text evidence="5">The sequence shown here is derived from an EMBL/GenBank/DDBJ whole genome shotgun (WGS) entry which is preliminary data.</text>
</comment>
<evidence type="ECO:0000259" key="3">
    <source>
        <dbReference type="Pfam" id="PF00501"/>
    </source>
</evidence>
<gene>
    <name evidence="5" type="ORF">WKW82_21100</name>
</gene>
<evidence type="ECO:0000256" key="2">
    <source>
        <dbReference type="ARBA" id="ARBA00022598"/>
    </source>
</evidence>
<dbReference type="Pfam" id="PF13193">
    <property type="entry name" value="AMP-binding_C"/>
    <property type="match status" value="1"/>
</dbReference>